<comment type="catalytic activity">
    <reaction evidence="1">
        <text>ATP + protein L-histidine = ADP + protein N-phospho-L-histidine.</text>
        <dbReference type="EC" id="2.7.13.3"/>
    </reaction>
</comment>
<evidence type="ECO:0000256" key="5">
    <source>
        <dbReference type="SAM" id="Coils"/>
    </source>
</evidence>
<dbReference type="PROSITE" id="PS50110">
    <property type="entry name" value="RESPONSE_REGULATORY"/>
    <property type="match status" value="1"/>
</dbReference>
<accession>A0ABX9QIN9</accession>
<keyword evidence="12" id="KW-1185">Reference proteome</keyword>
<evidence type="ECO:0000259" key="9">
    <source>
        <dbReference type="PROSITE" id="PS50112"/>
    </source>
</evidence>
<dbReference type="NCBIfam" id="TIGR00229">
    <property type="entry name" value="sensory_box"/>
    <property type="match status" value="1"/>
</dbReference>
<sequence length="547" mass="61115">MPLPPSLPPRLPGPPQVWLLEDSSLEARFTQEALSSSCDVMHFADGAALVEALGFHPPPDVMVLDRETPGLTGLEVCRFLRGNPATALLPVLLLTSHQRPEDVVEGLDAGVNDYAFKPFRSSELVARVHGLARWGWRQRQSARDAAEALEQTQRHLTDEQARRDLAENTLREVRDAEARAWRSDQRFRLAARATRDAIWEWEQETDSLDWSSSNPTLVGVLESPRVSRHDWWREHIHPEDLPAVRKGFREAIEGTVDTWQSAHRFRGVTGTWLDVEERAIIVRDERGRAVQVVGALQDVTARKRLEQEHRQRSDFERQLIGIVSHDLRNPLAAVLLSANLLLRRKGLNPDQEKLARRIVTSTERAVRLIRDLLDFTQVRHGSLKLHFRDMDLHALVETAIEEAQVASPTRTITLTRSGDGAGRWDADRLAQVVGNLLGNALAYGDPETPILVRSHVQESEAVLEVHNAGLPIPANVLPRLFEPLERGAAQQEIRVDRSIGLGLFIVRQMVRAHGGTVTARSSPEAGTTFTVRLPRQPPAAPPGTPPG</sequence>
<evidence type="ECO:0000256" key="6">
    <source>
        <dbReference type="SAM" id="MobiDB-lite"/>
    </source>
</evidence>
<gene>
    <name evidence="11" type="ORF">D7Y13_14245</name>
</gene>
<evidence type="ECO:0000313" key="12">
    <source>
        <dbReference type="Proteomes" id="UP000278907"/>
    </source>
</evidence>
<dbReference type="SMART" id="SM00387">
    <property type="entry name" value="HATPase_c"/>
    <property type="match status" value="1"/>
</dbReference>
<dbReference type="PANTHER" id="PTHR43547">
    <property type="entry name" value="TWO-COMPONENT HISTIDINE KINASE"/>
    <property type="match status" value="1"/>
</dbReference>
<dbReference type="SUPFAM" id="SSF52172">
    <property type="entry name" value="CheY-like"/>
    <property type="match status" value="1"/>
</dbReference>
<dbReference type="EMBL" id="RAWI01000088">
    <property type="protein sequence ID" value="RKI09495.1"/>
    <property type="molecule type" value="Genomic_DNA"/>
</dbReference>
<dbReference type="InterPro" id="IPR001789">
    <property type="entry name" value="Sig_transdc_resp-reg_receiver"/>
</dbReference>
<reference evidence="11 12" key="1">
    <citation type="submission" date="2018-09" db="EMBL/GenBank/DDBJ databases">
        <authorList>
            <person name="Livingstone P.G."/>
            <person name="Whitworth D.E."/>
        </authorList>
    </citation>
    <scope>NUCLEOTIDE SEQUENCE [LARGE SCALE GENOMIC DNA]</scope>
    <source>
        <strain evidence="11 12">CA031B</strain>
    </source>
</reference>
<dbReference type="PROSITE" id="PS50112">
    <property type="entry name" value="PAS"/>
    <property type="match status" value="1"/>
</dbReference>
<feature type="modified residue" description="4-aspartylphosphate" evidence="4">
    <location>
        <position position="65"/>
    </location>
</feature>
<evidence type="ECO:0000259" key="10">
    <source>
        <dbReference type="PROSITE" id="PS50113"/>
    </source>
</evidence>
<dbReference type="InterPro" id="IPR000014">
    <property type="entry name" value="PAS"/>
</dbReference>
<feature type="domain" description="Response regulatory" evidence="8">
    <location>
        <begin position="16"/>
        <end position="132"/>
    </location>
</feature>
<dbReference type="PROSITE" id="PS50109">
    <property type="entry name" value="HIS_KIN"/>
    <property type="match status" value="1"/>
</dbReference>
<feature type="compositionally biased region" description="Polar residues" evidence="6">
    <location>
        <begin position="518"/>
        <end position="530"/>
    </location>
</feature>
<feature type="domain" description="Histidine kinase" evidence="7">
    <location>
        <begin position="322"/>
        <end position="537"/>
    </location>
</feature>
<evidence type="ECO:0000313" key="11">
    <source>
        <dbReference type="EMBL" id="RKI09495.1"/>
    </source>
</evidence>
<dbReference type="InterPro" id="IPR000700">
    <property type="entry name" value="PAS-assoc_C"/>
</dbReference>
<dbReference type="InterPro" id="IPR036890">
    <property type="entry name" value="HATPase_C_sf"/>
</dbReference>
<evidence type="ECO:0000259" key="7">
    <source>
        <dbReference type="PROSITE" id="PS50109"/>
    </source>
</evidence>
<dbReference type="Proteomes" id="UP000278907">
    <property type="component" value="Unassembled WGS sequence"/>
</dbReference>
<feature type="compositionally biased region" description="Pro residues" evidence="6">
    <location>
        <begin position="535"/>
        <end position="547"/>
    </location>
</feature>
<dbReference type="Pfam" id="PF08447">
    <property type="entry name" value="PAS_3"/>
    <property type="match status" value="1"/>
</dbReference>
<dbReference type="Gene3D" id="3.30.565.10">
    <property type="entry name" value="Histidine kinase-like ATPase, C-terminal domain"/>
    <property type="match status" value="1"/>
</dbReference>
<keyword evidence="3 4" id="KW-0597">Phosphoprotein</keyword>
<dbReference type="Gene3D" id="3.30.450.20">
    <property type="entry name" value="PAS domain"/>
    <property type="match status" value="1"/>
</dbReference>
<dbReference type="Gene3D" id="3.40.50.2300">
    <property type="match status" value="1"/>
</dbReference>
<evidence type="ECO:0000256" key="2">
    <source>
        <dbReference type="ARBA" id="ARBA00012438"/>
    </source>
</evidence>
<organism evidence="11 12">
    <name type="scientific">Corallococcus praedator</name>
    <dbReference type="NCBI Taxonomy" id="2316724"/>
    <lineage>
        <taxon>Bacteria</taxon>
        <taxon>Pseudomonadati</taxon>
        <taxon>Myxococcota</taxon>
        <taxon>Myxococcia</taxon>
        <taxon>Myxococcales</taxon>
        <taxon>Cystobacterineae</taxon>
        <taxon>Myxococcaceae</taxon>
        <taxon>Corallococcus</taxon>
    </lineage>
</organism>
<dbReference type="InterPro" id="IPR004358">
    <property type="entry name" value="Sig_transdc_His_kin-like_C"/>
</dbReference>
<keyword evidence="5" id="KW-0175">Coiled coil</keyword>
<protein>
    <recommendedName>
        <fullName evidence="2">histidine kinase</fullName>
        <ecNumber evidence="2">2.7.13.3</ecNumber>
    </recommendedName>
</protein>
<evidence type="ECO:0000256" key="4">
    <source>
        <dbReference type="PROSITE-ProRule" id="PRU00169"/>
    </source>
</evidence>
<dbReference type="PANTHER" id="PTHR43547:SF2">
    <property type="entry name" value="HYBRID SIGNAL TRANSDUCTION HISTIDINE KINASE C"/>
    <property type="match status" value="1"/>
</dbReference>
<dbReference type="InterPro" id="IPR036097">
    <property type="entry name" value="HisK_dim/P_sf"/>
</dbReference>
<feature type="domain" description="PAC" evidence="10">
    <location>
        <begin position="259"/>
        <end position="311"/>
    </location>
</feature>
<dbReference type="PROSITE" id="PS50113">
    <property type="entry name" value="PAC"/>
    <property type="match status" value="1"/>
</dbReference>
<dbReference type="SMART" id="SM00448">
    <property type="entry name" value="REC"/>
    <property type="match status" value="1"/>
</dbReference>
<dbReference type="SMART" id="SM00388">
    <property type="entry name" value="HisKA"/>
    <property type="match status" value="1"/>
</dbReference>
<dbReference type="CDD" id="cd00075">
    <property type="entry name" value="HATPase"/>
    <property type="match status" value="1"/>
</dbReference>
<evidence type="ECO:0000256" key="1">
    <source>
        <dbReference type="ARBA" id="ARBA00000085"/>
    </source>
</evidence>
<dbReference type="Gene3D" id="1.10.287.130">
    <property type="match status" value="1"/>
</dbReference>
<name>A0ABX9QIN9_9BACT</name>
<evidence type="ECO:0000259" key="8">
    <source>
        <dbReference type="PROSITE" id="PS50110"/>
    </source>
</evidence>
<dbReference type="InterPro" id="IPR035965">
    <property type="entry name" value="PAS-like_dom_sf"/>
</dbReference>
<dbReference type="InterPro" id="IPR005467">
    <property type="entry name" value="His_kinase_dom"/>
</dbReference>
<feature type="domain" description="PAS" evidence="9">
    <location>
        <begin position="183"/>
        <end position="255"/>
    </location>
</feature>
<feature type="coiled-coil region" evidence="5">
    <location>
        <begin position="139"/>
        <end position="176"/>
    </location>
</feature>
<dbReference type="EC" id="2.7.13.3" evidence="2"/>
<dbReference type="InterPro" id="IPR003594">
    <property type="entry name" value="HATPase_dom"/>
</dbReference>
<dbReference type="Pfam" id="PF00512">
    <property type="entry name" value="HisKA"/>
    <property type="match status" value="1"/>
</dbReference>
<dbReference type="SUPFAM" id="SSF55785">
    <property type="entry name" value="PYP-like sensor domain (PAS domain)"/>
    <property type="match status" value="1"/>
</dbReference>
<evidence type="ECO:0000256" key="3">
    <source>
        <dbReference type="ARBA" id="ARBA00022553"/>
    </source>
</evidence>
<dbReference type="SUPFAM" id="SSF47384">
    <property type="entry name" value="Homodimeric domain of signal transducing histidine kinase"/>
    <property type="match status" value="1"/>
</dbReference>
<dbReference type="InterPro" id="IPR003661">
    <property type="entry name" value="HisK_dim/P_dom"/>
</dbReference>
<dbReference type="Pfam" id="PF02518">
    <property type="entry name" value="HATPase_c"/>
    <property type="match status" value="1"/>
</dbReference>
<dbReference type="Pfam" id="PF00072">
    <property type="entry name" value="Response_reg"/>
    <property type="match status" value="1"/>
</dbReference>
<dbReference type="CDD" id="cd00082">
    <property type="entry name" value="HisKA"/>
    <property type="match status" value="1"/>
</dbReference>
<dbReference type="CDD" id="cd00130">
    <property type="entry name" value="PAS"/>
    <property type="match status" value="1"/>
</dbReference>
<dbReference type="InterPro" id="IPR013655">
    <property type="entry name" value="PAS_fold_3"/>
</dbReference>
<proteinExistence type="predicted"/>
<dbReference type="PRINTS" id="PR00344">
    <property type="entry name" value="BCTRLSENSOR"/>
</dbReference>
<comment type="caution">
    <text evidence="11">The sequence shown here is derived from an EMBL/GenBank/DDBJ whole genome shotgun (WGS) entry which is preliminary data.</text>
</comment>
<dbReference type="InterPro" id="IPR011006">
    <property type="entry name" value="CheY-like_superfamily"/>
</dbReference>
<dbReference type="SUPFAM" id="SSF55874">
    <property type="entry name" value="ATPase domain of HSP90 chaperone/DNA topoisomerase II/histidine kinase"/>
    <property type="match status" value="1"/>
</dbReference>
<feature type="region of interest" description="Disordered" evidence="6">
    <location>
        <begin position="516"/>
        <end position="547"/>
    </location>
</feature>